<sequence length="101" mass="11818">MRQWRWLEYLQDFDFDLNYYLGKANVVADTLSRKSLHVSTLLSNRDLSLGCEETPKSVRLDGVVRLQDRVYVPSVPYLKKLILEEETMSSLSMHPSAMKMY</sequence>
<comment type="caution">
    <text evidence="1">The sequence shown here is derived from an EMBL/GenBank/DDBJ whole genome shotgun (WGS) entry which is preliminary data.</text>
</comment>
<protein>
    <submittedName>
        <fullName evidence="1">Uncharacterized protein</fullName>
    </submittedName>
</protein>
<name>A0A371I3K9_MUCPR</name>
<evidence type="ECO:0000313" key="1">
    <source>
        <dbReference type="EMBL" id="RDY09626.1"/>
    </source>
</evidence>
<feature type="non-terminal residue" evidence="1">
    <location>
        <position position="1"/>
    </location>
</feature>
<proteinExistence type="predicted"/>
<dbReference type="Proteomes" id="UP000257109">
    <property type="component" value="Unassembled WGS sequence"/>
</dbReference>
<gene>
    <name evidence="1" type="ORF">CR513_05982</name>
</gene>
<dbReference type="EMBL" id="QJKJ01001002">
    <property type="protein sequence ID" value="RDY09626.1"/>
    <property type="molecule type" value="Genomic_DNA"/>
</dbReference>
<reference evidence="1" key="1">
    <citation type="submission" date="2018-05" db="EMBL/GenBank/DDBJ databases">
        <title>Draft genome of Mucuna pruriens seed.</title>
        <authorList>
            <person name="Nnadi N.E."/>
            <person name="Vos R."/>
            <person name="Hasami M.H."/>
            <person name="Devisetty U.K."/>
            <person name="Aguiy J.C."/>
        </authorList>
    </citation>
    <scope>NUCLEOTIDE SEQUENCE [LARGE SCALE GENOMIC DNA]</scope>
    <source>
        <strain evidence="1">JCA_2017</strain>
    </source>
</reference>
<keyword evidence="2" id="KW-1185">Reference proteome</keyword>
<dbReference type="OrthoDB" id="1430837at2759"/>
<accession>A0A371I3K9</accession>
<dbReference type="AlphaFoldDB" id="A0A371I3K9"/>
<organism evidence="1 2">
    <name type="scientific">Mucuna pruriens</name>
    <name type="common">Velvet bean</name>
    <name type="synonym">Dolichos pruriens</name>
    <dbReference type="NCBI Taxonomy" id="157652"/>
    <lineage>
        <taxon>Eukaryota</taxon>
        <taxon>Viridiplantae</taxon>
        <taxon>Streptophyta</taxon>
        <taxon>Embryophyta</taxon>
        <taxon>Tracheophyta</taxon>
        <taxon>Spermatophyta</taxon>
        <taxon>Magnoliopsida</taxon>
        <taxon>eudicotyledons</taxon>
        <taxon>Gunneridae</taxon>
        <taxon>Pentapetalae</taxon>
        <taxon>rosids</taxon>
        <taxon>fabids</taxon>
        <taxon>Fabales</taxon>
        <taxon>Fabaceae</taxon>
        <taxon>Papilionoideae</taxon>
        <taxon>50 kb inversion clade</taxon>
        <taxon>NPAAA clade</taxon>
        <taxon>indigoferoid/millettioid clade</taxon>
        <taxon>Phaseoleae</taxon>
        <taxon>Mucuna</taxon>
    </lineage>
</organism>
<evidence type="ECO:0000313" key="2">
    <source>
        <dbReference type="Proteomes" id="UP000257109"/>
    </source>
</evidence>